<dbReference type="InterPro" id="IPR035906">
    <property type="entry name" value="MetI-like_sf"/>
</dbReference>
<evidence type="ECO:0000256" key="7">
    <source>
        <dbReference type="RuleBase" id="RU363032"/>
    </source>
</evidence>
<dbReference type="PATRIC" id="fig|1178515.4.peg.1076"/>
<dbReference type="Gene3D" id="1.10.3720.10">
    <property type="entry name" value="MetI-like"/>
    <property type="match status" value="1"/>
</dbReference>
<evidence type="ECO:0000256" key="5">
    <source>
        <dbReference type="ARBA" id="ARBA00022989"/>
    </source>
</evidence>
<feature type="transmembrane region" description="Helical" evidence="7">
    <location>
        <begin position="12"/>
        <end position="39"/>
    </location>
</feature>
<evidence type="ECO:0000313" key="10">
    <source>
        <dbReference type="Proteomes" id="UP000076927"/>
    </source>
</evidence>
<protein>
    <recommendedName>
        <fullName evidence="8">ABC transmembrane type-1 domain-containing protein</fullName>
    </recommendedName>
</protein>
<accession>A0A172TFM0</accession>
<reference evidence="9 10" key="1">
    <citation type="submission" date="2015-01" db="EMBL/GenBank/DDBJ databases">
        <title>Paenibacillus swuensis/DY6/whole genome sequencing.</title>
        <authorList>
            <person name="Kim M.K."/>
            <person name="Srinivasan S."/>
            <person name="Lee J.-J."/>
        </authorList>
    </citation>
    <scope>NUCLEOTIDE SEQUENCE [LARGE SCALE GENOMIC DNA]</scope>
    <source>
        <strain evidence="9 10">DY6</strain>
    </source>
</reference>
<dbReference type="InterPro" id="IPR051393">
    <property type="entry name" value="ABC_transporter_permease"/>
</dbReference>
<keyword evidence="4 7" id="KW-0812">Transmembrane</keyword>
<dbReference type="AlphaFoldDB" id="A0A172TFM0"/>
<feature type="transmembrane region" description="Helical" evidence="7">
    <location>
        <begin position="266"/>
        <end position="288"/>
    </location>
</feature>
<evidence type="ECO:0000313" key="9">
    <source>
        <dbReference type="EMBL" id="ANE45810.1"/>
    </source>
</evidence>
<feature type="transmembrane region" description="Helical" evidence="7">
    <location>
        <begin position="207"/>
        <end position="228"/>
    </location>
</feature>
<dbReference type="GO" id="GO:0005886">
    <property type="term" value="C:plasma membrane"/>
    <property type="evidence" value="ECO:0007669"/>
    <property type="project" value="UniProtKB-SubCell"/>
</dbReference>
<comment type="similarity">
    <text evidence="7">Belongs to the binding-protein-dependent transport system permease family.</text>
</comment>
<keyword evidence="10" id="KW-1185">Reference proteome</keyword>
<gene>
    <name evidence="9" type="ORF">SY83_05300</name>
</gene>
<dbReference type="STRING" id="1178515.SY83_05300"/>
<dbReference type="PROSITE" id="PS50928">
    <property type="entry name" value="ABC_TM1"/>
    <property type="match status" value="1"/>
</dbReference>
<dbReference type="Proteomes" id="UP000076927">
    <property type="component" value="Chromosome"/>
</dbReference>
<dbReference type="SUPFAM" id="SSF161098">
    <property type="entry name" value="MetI-like"/>
    <property type="match status" value="1"/>
</dbReference>
<dbReference type="RefSeq" id="WP_068604926.1">
    <property type="nucleotide sequence ID" value="NZ_CP011388.1"/>
</dbReference>
<comment type="subcellular location">
    <subcellularLocation>
        <location evidence="1 7">Cell membrane</location>
        <topology evidence="1 7">Multi-pass membrane protein</topology>
    </subcellularLocation>
</comment>
<evidence type="ECO:0000256" key="6">
    <source>
        <dbReference type="ARBA" id="ARBA00023136"/>
    </source>
</evidence>
<organism evidence="9 10">
    <name type="scientific">Paenibacillus swuensis</name>
    <dbReference type="NCBI Taxonomy" id="1178515"/>
    <lineage>
        <taxon>Bacteria</taxon>
        <taxon>Bacillati</taxon>
        <taxon>Bacillota</taxon>
        <taxon>Bacilli</taxon>
        <taxon>Bacillales</taxon>
        <taxon>Paenibacillaceae</taxon>
        <taxon>Paenibacillus</taxon>
    </lineage>
</organism>
<keyword evidence="5 7" id="KW-1133">Transmembrane helix</keyword>
<dbReference type="EMBL" id="CP011388">
    <property type="protein sequence ID" value="ANE45810.1"/>
    <property type="molecule type" value="Genomic_DNA"/>
</dbReference>
<keyword evidence="2 7" id="KW-0813">Transport</keyword>
<evidence type="ECO:0000256" key="2">
    <source>
        <dbReference type="ARBA" id="ARBA00022448"/>
    </source>
</evidence>
<keyword evidence="6 7" id="KW-0472">Membrane</keyword>
<feature type="transmembrane region" description="Helical" evidence="7">
    <location>
        <begin position="162"/>
        <end position="186"/>
    </location>
</feature>
<dbReference type="InterPro" id="IPR000515">
    <property type="entry name" value="MetI-like"/>
</dbReference>
<evidence type="ECO:0000259" key="8">
    <source>
        <dbReference type="PROSITE" id="PS50928"/>
    </source>
</evidence>
<dbReference type="CDD" id="cd06261">
    <property type="entry name" value="TM_PBP2"/>
    <property type="match status" value="1"/>
</dbReference>
<feature type="transmembrane region" description="Helical" evidence="7">
    <location>
        <begin position="79"/>
        <end position="100"/>
    </location>
</feature>
<feature type="transmembrane region" description="Helical" evidence="7">
    <location>
        <begin position="112"/>
        <end position="132"/>
    </location>
</feature>
<dbReference type="Pfam" id="PF00528">
    <property type="entry name" value="BPD_transp_1"/>
    <property type="match status" value="1"/>
</dbReference>
<evidence type="ECO:0000256" key="4">
    <source>
        <dbReference type="ARBA" id="ARBA00022692"/>
    </source>
</evidence>
<dbReference type="KEGG" id="pswu:SY83_05300"/>
<dbReference type="OrthoDB" id="9788108at2"/>
<proteinExistence type="inferred from homology"/>
<sequence>MKAGKQMWKQESRVAAVFILPFLFGFVLFSIVPMIYALVISFMDYNVLKRFADVQFYGFGNYAHMLRDPIVWKSFLRSFMYALVYVPGIMVSSFILALWLNKSFFGRGFSRTMILVPYVANVVAVAIVWSILLDPFDGPVNKLLTAAGINPPMWMGSSSTSLSTIGLINVWQSLAFQTIVFLAAVQGVPAELYEAAEMDGAGRLRKIFDITIPWVSPTTFFLVITSLINSFQNYASVRMLTDGGPGTSSRVIALNIYEEAFSYNHYSYAAAQAMVLFGFILVLTILLWKGQKKWVHY</sequence>
<evidence type="ECO:0000256" key="3">
    <source>
        <dbReference type="ARBA" id="ARBA00022475"/>
    </source>
</evidence>
<feature type="domain" description="ABC transmembrane type-1" evidence="8">
    <location>
        <begin position="75"/>
        <end position="287"/>
    </location>
</feature>
<dbReference type="PANTHER" id="PTHR30193">
    <property type="entry name" value="ABC TRANSPORTER PERMEASE PROTEIN"/>
    <property type="match status" value="1"/>
</dbReference>
<name>A0A172TFM0_9BACL</name>
<dbReference type="PANTHER" id="PTHR30193:SF37">
    <property type="entry name" value="INNER MEMBRANE ABC TRANSPORTER PERMEASE PROTEIN YCJO"/>
    <property type="match status" value="1"/>
</dbReference>
<dbReference type="GO" id="GO:0055085">
    <property type="term" value="P:transmembrane transport"/>
    <property type="evidence" value="ECO:0007669"/>
    <property type="project" value="InterPro"/>
</dbReference>
<keyword evidence="3" id="KW-1003">Cell membrane</keyword>
<evidence type="ECO:0000256" key="1">
    <source>
        <dbReference type="ARBA" id="ARBA00004651"/>
    </source>
</evidence>